<keyword evidence="4 17" id="KW-0812">Transmembrane</keyword>
<dbReference type="GO" id="GO:0016020">
    <property type="term" value="C:membrane"/>
    <property type="evidence" value="ECO:0007669"/>
    <property type="project" value="InterPro"/>
</dbReference>
<comment type="catalytic activity">
    <reaction evidence="15">
        <text>13-(9Z-hexadecenoyloxy)-octadecanoate + H2O = 13-hydroxy-octadecanoate + (9Z)-hexadecenoate + H(+)</text>
        <dbReference type="Rhea" id="RHEA:52076"/>
        <dbReference type="ChEBI" id="CHEBI:15377"/>
        <dbReference type="ChEBI" id="CHEBI:15378"/>
        <dbReference type="ChEBI" id="CHEBI:32372"/>
        <dbReference type="ChEBI" id="CHEBI:136304"/>
        <dbReference type="ChEBI" id="CHEBI:136315"/>
    </reaction>
    <physiologicalReaction direction="left-to-right" evidence="15">
        <dbReference type="Rhea" id="RHEA:52077"/>
    </physiologicalReaction>
</comment>
<comment type="subcellular location">
    <subcellularLocation>
        <location evidence="2">Endomembrane system</location>
        <topology evidence="2">Multi-pass membrane protein</topology>
    </subcellularLocation>
</comment>
<gene>
    <name evidence="18" type="ORF">ACAOBT_LOCUS1419</name>
</gene>
<keyword evidence="5 17" id="KW-1133">Transmembrane helix</keyword>
<evidence type="ECO:0000256" key="11">
    <source>
        <dbReference type="ARBA" id="ARBA00048701"/>
    </source>
</evidence>
<reference evidence="18" key="1">
    <citation type="submission" date="2022-03" db="EMBL/GenBank/DDBJ databases">
        <authorList>
            <person name="Sayadi A."/>
        </authorList>
    </citation>
    <scope>NUCLEOTIDE SEQUENCE</scope>
</reference>
<evidence type="ECO:0000256" key="12">
    <source>
        <dbReference type="ARBA" id="ARBA00048800"/>
    </source>
</evidence>
<evidence type="ECO:0000256" key="10">
    <source>
        <dbReference type="ARBA" id="ARBA00048680"/>
    </source>
</evidence>
<evidence type="ECO:0000256" key="7">
    <source>
        <dbReference type="ARBA" id="ARBA00047368"/>
    </source>
</evidence>
<evidence type="ECO:0000256" key="6">
    <source>
        <dbReference type="ARBA" id="ARBA00023136"/>
    </source>
</evidence>
<evidence type="ECO:0000256" key="15">
    <source>
        <dbReference type="ARBA" id="ARBA00049322"/>
    </source>
</evidence>
<feature type="transmembrane region" description="Helical" evidence="17">
    <location>
        <begin position="98"/>
        <end position="119"/>
    </location>
</feature>
<comment type="catalytic activity">
    <reaction evidence="10">
        <text>12-octadecanoyloxy-octadecanoate + H2O = 12-hydroxyoctadecanoate + octadecanoate + H(+)</text>
        <dbReference type="Rhea" id="RHEA:52080"/>
        <dbReference type="ChEBI" id="CHEBI:15377"/>
        <dbReference type="ChEBI" id="CHEBI:15378"/>
        <dbReference type="ChEBI" id="CHEBI:25629"/>
        <dbReference type="ChEBI" id="CHEBI:84201"/>
        <dbReference type="ChEBI" id="CHEBI:136330"/>
    </reaction>
    <physiologicalReaction direction="left-to-right" evidence="10">
        <dbReference type="Rhea" id="RHEA:52081"/>
    </physiologicalReaction>
</comment>
<evidence type="ECO:0000256" key="4">
    <source>
        <dbReference type="ARBA" id="ARBA00022692"/>
    </source>
</evidence>
<proteinExistence type="inferred from homology"/>
<comment type="catalytic activity">
    <reaction evidence="7">
        <text>12-hexadecanoyloxy-octadecanoate + H2O = 12-hydroxyoctadecanoate + hexadecanoate + H(+)</text>
        <dbReference type="Rhea" id="RHEA:52056"/>
        <dbReference type="ChEBI" id="CHEBI:7896"/>
        <dbReference type="ChEBI" id="CHEBI:15377"/>
        <dbReference type="ChEBI" id="CHEBI:15378"/>
        <dbReference type="ChEBI" id="CHEBI:83677"/>
        <dbReference type="ChEBI" id="CHEBI:84201"/>
    </reaction>
    <physiologicalReaction direction="left-to-right" evidence="7">
        <dbReference type="Rhea" id="RHEA:52057"/>
    </physiologicalReaction>
</comment>
<keyword evidence="19" id="KW-1185">Reference proteome</keyword>
<dbReference type="GO" id="GO:0012505">
    <property type="term" value="C:endomembrane system"/>
    <property type="evidence" value="ECO:0007669"/>
    <property type="project" value="UniProtKB-SubCell"/>
</dbReference>
<comment type="catalytic activity">
    <reaction evidence="1">
        <text>9-(9Z-hexadecenoyloxy)-octadecanoate + H2O = (9Z)-hexadecenoate + 9-hydroxy-octadecanoate + H(+)</text>
        <dbReference type="Rhea" id="RHEA:52068"/>
        <dbReference type="ChEBI" id="CHEBI:15377"/>
        <dbReference type="ChEBI" id="CHEBI:15378"/>
        <dbReference type="ChEBI" id="CHEBI:32372"/>
        <dbReference type="ChEBI" id="CHEBI:136286"/>
        <dbReference type="ChEBI" id="CHEBI:136309"/>
    </reaction>
    <physiologicalReaction direction="left-to-right" evidence="1">
        <dbReference type="Rhea" id="RHEA:52069"/>
    </physiologicalReaction>
</comment>
<feature type="transmembrane region" description="Helical" evidence="17">
    <location>
        <begin position="253"/>
        <end position="273"/>
    </location>
</feature>
<dbReference type="PANTHER" id="PTHR10989">
    <property type="entry name" value="ANDROGEN-INDUCED PROTEIN 1-RELATED"/>
    <property type="match status" value="1"/>
</dbReference>
<comment type="catalytic activity">
    <reaction evidence="9">
        <text>9-hexadecanoyloxy-octadecanoate + H2O = 9-hydroxy-octadecanoate + hexadecanoate + H(+)</text>
        <dbReference type="Rhea" id="RHEA:52052"/>
        <dbReference type="ChEBI" id="CHEBI:7896"/>
        <dbReference type="ChEBI" id="CHEBI:15377"/>
        <dbReference type="ChEBI" id="CHEBI:15378"/>
        <dbReference type="ChEBI" id="CHEBI:83670"/>
        <dbReference type="ChEBI" id="CHEBI:136286"/>
    </reaction>
    <physiologicalReaction direction="left-to-right" evidence="9">
        <dbReference type="Rhea" id="RHEA:52053"/>
    </physiologicalReaction>
</comment>
<evidence type="ECO:0000256" key="17">
    <source>
        <dbReference type="SAM" id="Phobius"/>
    </source>
</evidence>
<evidence type="ECO:0000256" key="2">
    <source>
        <dbReference type="ARBA" id="ARBA00004127"/>
    </source>
</evidence>
<accession>A0A9P0JKJ2</accession>
<comment type="catalytic activity">
    <reaction evidence="14">
        <text>13-(9Z-octadecenoyloxy)-octadecanoate + H2O = 13-hydroxy-octadecanoate + (9Z)-octadecenoate + H(+)</text>
        <dbReference type="Rhea" id="RHEA:52064"/>
        <dbReference type="ChEBI" id="CHEBI:15377"/>
        <dbReference type="ChEBI" id="CHEBI:15378"/>
        <dbReference type="ChEBI" id="CHEBI:30823"/>
        <dbReference type="ChEBI" id="CHEBI:136303"/>
        <dbReference type="ChEBI" id="CHEBI:136304"/>
    </reaction>
    <physiologicalReaction direction="left-to-right" evidence="14">
        <dbReference type="Rhea" id="RHEA:52065"/>
    </physiologicalReaction>
</comment>
<dbReference type="AlphaFoldDB" id="A0A9P0JKJ2"/>
<comment type="catalytic activity">
    <reaction evidence="13">
        <text>9-octadecanoyloxy-octadecanoate + H2O = 9-hydroxy-octadecanoate + octadecanoate + H(+)</text>
        <dbReference type="Rhea" id="RHEA:52096"/>
        <dbReference type="ChEBI" id="CHEBI:15377"/>
        <dbReference type="ChEBI" id="CHEBI:15378"/>
        <dbReference type="ChEBI" id="CHEBI:25629"/>
        <dbReference type="ChEBI" id="CHEBI:136286"/>
        <dbReference type="ChEBI" id="CHEBI:136373"/>
    </reaction>
    <physiologicalReaction direction="left-to-right" evidence="13">
        <dbReference type="Rhea" id="RHEA:52097"/>
    </physiologicalReaction>
</comment>
<comment type="catalytic activity">
    <reaction evidence="8">
        <text>13-octadecanoyloxy-octadecanoate + H2O = 13-hydroxy-octadecanoate + octadecanoate + H(+)</text>
        <dbReference type="Rhea" id="RHEA:52084"/>
        <dbReference type="ChEBI" id="CHEBI:15377"/>
        <dbReference type="ChEBI" id="CHEBI:15378"/>
        <dbReference type="ChEBI" id="CHEBI:25629"/>
        <dbReference type="ChEBI" id="CHEBI:136304"/>
        <dbReference type="ChEBI" id="CHEBI:136335"/>
    </reaction>
    <physiologicalReaction direction="left-to-right" evidence="8">
        <dbReference type="Rhea" id="RHEA:52085"/>
    </physiologicalReaction>
</comment>
<dbReference type="Pfam" id="PF04750">
    <property type="entry name" value="Far-17a_AIG1"/>
    <property type="match status" value="1"/>
</dbReference>
<evidence type="ECO:0000256" key="14">
    <source>
        <dbReference type="ARBA" id="ARBA00049296"/>
    </source>
</evidence>
<protein>
    <recommendedName>
        <fullName evidence="20">Androgen-dependent TFPI-regulating protein</fullName>
    </recommendedName>
</protein>
<evidence type="ECO:0000256" key="5">
    <source>
        <dbReference type="ARBA" id="ARBA00022989"/>
    </source>
</evidence>
<evidence type="ECO:0000256" key="8">
    <source>
        <dbReference type="ARBA" id="ARBA00047427"/>
    </source>
</evidence>
<dbReference type="OrthoDB" id="1898221at2759"/>
<comment type="catalytic activity">
    <reaction evidence="11">
        <text>12-(9Z-octadecenoyloxy)-octadecanoate + H2O = 12-hydroxyoctadecanoate + (9Z)-octadecenoate + H(+)</text>
        <dbReference type="Rhea" id="RHEA:52060"/>
        <dbReference type="ChEBI" id="CHEBI:15377"/>
        <dbReference type="ChEBI" id="CHEBI:15378"/>
        <dbReference type="ChEBI" id="CHEBI:30823"/>
        <dbReference type="ChEBI" id="CHEBI:84201"/>
        <dbReference type="ChEBI" id="CHEBI:136302"/>
    </reaction>
    <physiologicalReaction direction="left-to-right" evidence="11">
        <dbReference type="Rhea" id="RHEA:52061"/>
    </physiologicalReaction>
</comment>
<evidence type="ECO:0000256" key="9">
    <source>
        <dbReference type="ARBA" id="ARBA00047863"/>
    </source>
</evidence>
<evidence type="ECO:0000313" key="19">
    <source>
        <dbReference type="Proteomes" id="UP001152888"/>
    </source>
</evidence>
<keyword evidence="6 17" id="KW-0472">Membrane</keyword>
<evidence type="ECO:0000256" key="1">
    <source>
        <dbReference type="ARBA" id="ARBA00000923"/>
    </source>
</evidence>
<feature type="transmembrane region" description="Helical" evidence="17">
    <location>
        <begin position="59"/>
        <end position="78"/>
    </location>
</feature>
<sequence>MSLPSIYLRYQSTVILNSFIASVVDYKFNASQYSHNISLQFYSREVKSCHRGAMISNRIWVILIYTVMLLAELYSLVGCHHLERLEYESHTIKIMHKYSWSFFTIWTFIMQMTFLGLAVSHEVSEVLNLSLSVRKKLGRARAVIFDTFTLPCTMLTVSVFWVIWHIDKELIFPSELSRVFPDWLNHMLHTFIVVPVVVEILAPKKYSFVDYKVAARTLFLFAVVYQILYVFIYIQHGVWLYPIHGRVGWPLRIIFFIGKISILMSFQFMGISLQHRKKKMLKSKKVK</sequence>
<evidence type="ECO:0000256" key="3">
    <source>
        <dbReference type="ARBA" id="ARBA00009300"/>
    </source>
</evidence>
<evidence type="ECO:0000256" key="16">
    <source>
        <dbReference type="ARBA" id="ARBA00049428"/>
    </source>
</evidence>
<organism evidence="18 19">
    <name type="scientific">Acanthoscelides obtectus</name>
    <name type="common">Bean weevil</name>
    <name type="synonym">Bruchus obtectus</name>
    <dbReference type="NCBI Taxonomy" id="200917"/>
    <lineage>
        <taxon>Eukaryota</taxon>
        <taxon>Metazoa</taxon>
        <taxon>Ecdysozoa</taxon>
        <taxon>Arthropoda</taxon>
        <taxon>Hexapoda</taxon>
        <taxon>Insecta</taxon>
        <taxon>Pterygota</taxon>
        <taxon>Neoptera</taxon>
        <taxon>Endopterygota</taxon>
        <taxon>Coleoptera</taxon>
        <taxon>Polyphaga</taxon>
        <taxon>Cucujiformia</taxon>
        <taxon>Chrysomeloidea</taxon>
        <taxon>Chrysomelidae</taxon>
        <taxon>Bruchinae</taxon>
        <taxon>Bruchini</taxon>
        <taxon>Acanthoscelides</taxon>
    </lineage>
</organism>
<feature type="transmembrane region" description="Helical" evidence="17">
    <location>
        <begin position="140"/>
        <end position="163"/>
    </location>
</feature>
<comment type="caution">
    <text evidence="18">The sequence shown here is derived from an EMBL/GenBank/DDBJ whole genome shotgun (WGS) entry which is preliminary data.</text>
</comment>
<evidence type="ECO:0008006" key="20">
    <source>
        <dbReference type="Google" id="ProtNLM"/>
    </source>
</evidence>
<name>A0A9P0JKJ2_ACAOB</name>
<comment type="catalytic activity">
    <reaction evidence="16">
        <text>12-(9Z-hexadecenoyloxy)-octadecanoate + H2O = 12-hydroxyoctadecanoate + (9Z)-hexadecenoate + H(+)</text>
        <dbReference type="Rhea" id="RHEA:52072"/>
        <dbReference type="ChEBI" id="CHEBI:15377"/>
        <dbReference type="ChEBI" id="CHEBI:15378"/>
        <dbReference type="ChEBI" id="CHEBI:32372"/>
        <dbReference type="ChEBI" id="CHEBI:84201"/>
        <dbReference type="ChEBI" id="CHEBI:136312"/>
    </reaction>
    <physiologicalReaction direction="left-to-right" evidence="16">
        <dbReference type="Rhea" id="RHEA:52073"/>
    </physiologicalReaction>
</comment>
<dbReference type="InterPro" id="IPR006838">
    <property type="entry name" value="ADTRP_AIG1"/>
</dbReference>
<dbReference type="EMBL" id="CAKOFQ010006664">
    <property type="protein sequence ID" value="CAH1956112.1"/>
    <property type="molecule type" value="Genomic_DNA"/>
</dbReference>
<comment type="similarity">
    <text evidence="3">Belongs to the AIG1 family.</text>
</comment>
<dbReference type="PANTHER" id="PTHR10989:SF16">
    <property type="entry name" value="AT02829P-RELATED"/>
    <property type="match status" value="1"/>
</dbReference>
<evidence type="ECO:0000256" key="13">
    <source>
        <dbReference type="ARBA" id="ARBA00049221"/>
    </source>
</evidence>
<feature type="transmembrane region" description="Helical" evidence="17">
    <location>
        <begin position="183"/>
        <end position="201"/>
    </location>
</feature>
<evidence type="ECO:0000313" key="18">
    <source>
        <dbReference type="EMBL" id="CAH1956112.1"/>
    </source>
</evidence>
<comment type="catalytic activity">
    <reaction evidence="12">
        <text>9-(9Z-octadecenoyloxy)-octadecanoate + H2O = 9-hydroxy-octadecanoate + (9Z)-octadecenoate + H(+)</text>
        <dbReference type="Rhea" id="RHEA:52048"/>
        <dbReference type="ChEBI" id="CHEBI:15377"/>
        <dbReference type="ChEBI" id="CHEBI:15378"/>
        <dbReference type="ChEBI" id="CHEBI:30823"/>
        <dbReference type="ChEBI" id="CHEBI:136282"/>
        <dbReference type="ChEBI" id="CHEBI:136286"/>
    </reaction>
    <physiologicalReaction direction="left-to-right" evidence="12">
        <dbReference type="Rhea" id="RHEA:52049"/>
    </physiologicalReaction>
</comment>
<feature type="transmembrane region" description="Helical" evidence="17">
    <location>
        <begin position="213"/>
        <end position="233"/>
    </location>
</feature>
<dbReference type="Proteomes" id="UP001152888">
    <property type="component" value="Unassembled WGS sequence"/>
</dbReference>